<protein>
    <submittedName>
        <fullName evidence="2">Metallophosphoesterase</fullName>
    </submittedName>
</protein>
<accession>A0ABW4EE71</accession>
<dbReference type="InterPro" id="IPR029052">
    <property type="entry name" value="Metallo-depent_PP-like"/>
</dbReference>
<dbReference type="RefSeq" id="WP_379913289.1">
    <property type="nucleotide sequence ID" value="NZ_JBHUDD010000029.1"/>
</dbReference>
<dbReference type="InterPro" id="IPR006186">
    <property type="entry name" value="Ser/Thr-sp_prot-phosphatase"/>
</dbReference>
<proteinExistence type="predicted"/>
<evidence type="ECO:0000313" key="2">
    <source>
        <dbReference type="EMBL" id="MFD1508547.1"/>
    </source>
</evidence>
<reference evidence="3" key="1">
    <citation type="journal article" date="2019" name="Int. J. Syst. Evol. Microbiol.">
        <title>The Global Catalogue of Microorganisms (GCM) 10K type strain sequencing project: providing services to taxonomists for standard genome sequencing and annotation.</title>
        <authorList>
            <consortium name="The Broad Institute Genomics Platform"/>
            <consortium name="The Broad Institute Genome Sequencing Center for Infectious Disease"/>
            <person name="Wu L."/>
            <person name="Ma J."/>
        </authorList>
    </citation>
    <scope>NUCLEOTIDE SEQUENCE [LARGE SCALE GENOMIC DNA]</scope>
    <source>
        <strain evidence="3">CGMCC 1.12477</strain>
    </source>
</reference>
<feature type="domain" description="Calcineurin-like phosphoesterase" evidence="1">
    <location>
        <begin position="23"/>
        <end position="210"/>
    </location>
</feature>
<dbReference type="Pfam" id="PF00149">
    <property type="entry name" value="Metallophos"/>
    <property type="match status" value="1"/>
</dbReference>
<dbReference type="EMBL" id="JBHUDD010000029">
    <property type="protein sequence ID" value="MFD1508547.1"/>
    <property type="molecule type" value="Genomic_DNA"/>
</dbReference>
<gene>
    <name evidence="2" type="ORF">ACFTOW_03910</name>
</gene>
<evidence type="ECO:0000259" key="1">
    <source>
        <dbReference type="Pfam" id="PF00149"/>
    </source>
</evidence>
<name>A0ABW4EE71_9RHOB</name>
<dbReference type="InterPro" id="IPR004843">
    <property type="entry name" value="Calcineurin-like_PHP"/>
</dbReference>
<dbReference type="Proteomes" id="UP001597186">
    <property type="component" value="Unassembled WGS sequence"/>
</dbReference>
<organism evidence="2 3">
    <name type="scientific">Lacimonas salitolerans</name>
    <dbReference type="NCBI Taxonomy" id="1323750"/>
    <lineage>
        <taxon>Bacteria</taxon>
        <taxon>Pseudomonadati</taxon>
        <taxon>Pseudomonadota</taxon>
        <taxon>Alphaproteobacteria</taxon>
        <taxon>Rhodobacterales</taxon>
        <taxon>Paracoccaceae</taxon>
        <taxon>Lacimonas</taxon>
    </lineage>
</organism>
<dbReference type="InterPro" id="IPR050126">
    <property type="entry name" value="Ap4A_hydrolase"/>
</dbReference>
<dbReference type="PANTHER" id="PTHR42850">
    <property type="entry name" value="METALLOPHOSPHOESTERASE"/>
    <property type="match status" value="1"/>
</dbReference>
<sequence length="249" mass="27143">MFSFLRRRAPNPIFDAAPAPDAPLAVIGDVHGSDALLERLLDRLDAEGDPVTRVCVGDYVDRGENSAAVIDLLMARQQAASDRLICLMGNHERMMLDFLDAPTRAGPRWMKHGGVQTVASFHITPPSAGAGDEDWLHLRDRLDSALGARREAWLRALPLYWQSGNVAVVHAGADPALPLADQPEQALLWGHPEFERTPRRDGLWVVHGHTIVPEPQADQGRVATDTGAYATGRLTAAMIDGTGVRFIRA</sequence>
<dbReference type="PRINTS" id="PR00114">
    <property type="entry name" value="STPHPHTASE"/>
</dbReference>
<comment type="caution">
    <text evidence="2">The sequence shown here is derived from an EMBL/GenBank/DDBJ whole genome shotgun (WGS) entry which is preliminary data.</text>
</comment>
<dbReference type="Gene3D" id="3.60.21.10">
    <property type="match status" value="1"/>
</dbReference>
<dbReference type="PANTHER" id="PTHR42850:SF4">
    <property type="entry name" value="ZINC-DEPENDENT ENDOPOLYPHOSPHATASE"/>
    <property type="match status" value="1"/>
</dbReference>
<keyword evidence="3" id="KW-1185">Reference proteome</keyword>
<evidence type="ECO:0000313" key="3">
    <source>
        <dbReference type="Proteomes" id="UP001597186"/>
    </source>
</evidence>
<dbReference type="SUPFAM" id="SSF56300">
    <property type="entry name" value="Metallo-dependent phosphatases"/>
    <property type="match status" value="1"/>
</dbReference>